<dbReference type="OMA" id="WGHKPET"/>
<keyword evidence="4" id="KW-0969">Cilium</keyword>
<keyword evidence="11" id="KW-1185">Reference proteome</keyword>
<evidence type="ECO:0000256" key="5">
    <source>
        <dbReference type="ARBA" id="ARBA00023273"/>
    </source>
</evidence>
<dbReference type="PANTHER" id="PTHR15504:SF0">
    <property type="entry name" value="CILIA- AND FLAGELLA-ASSOCIATED PROTEIN 45"/>
    <property type="match status" value="1"/>
</dbReference>
<dbReference type="Proteomes" id="UP000008144">
    <property type="component" value="Unassembled WGS sequence"/>
</dbReference>
<dbReference type="AlphaFoldDB" id="F6RLP1"/>
<evidence type="ECO:0000256" key="2">
    <source>
        <dbReference type="ARBA" id="ARBA00022846"/>
    </source>
</evidence>
<comment type="similarity">
    <text evidence="6">Belongs to the CFAP45 family.</text>
</comment>
<dbReference type="GeneTree" id="ENSGT00730000111174"/>
<feature type="domain" description="Trichohyalin-plectin-homology" evidence="9">
    <location>
        <begin position="181"/>
        <end position="527"/>
    </location>
</feature>
<keyword evidence="2" id="KW-0282">Flagellum</keyword>
<dbReference type="InterPro" id="IPR033253">
    <property type="entry name" value="CFAP45"/>
</dbReference>
<dbReference type="STRING" id="7719.ENSCINP00000023931"/>
<feature type="region of interest" description="Disordered" evidence="8">
    <location>
        <begin position="1"/>
        <end position="72"/>
    </location>
</feature>
<evidence type="ECO:0000256" key="3">
    <source>
        <dbReference type="ARBA" id="ARBA00023054"/>
    </source>
</evidence>
<evidence type="ECO:0000256" key="4">
    <source>
        <dbReference type="ARBA" id="ARBA00023069"/>
    </source>
</evidence>
<comment type="subcellular location">
    <subcellularLocation>
        <location evidence="1">Cell projection</location>
        <location evidence="1">Cilium</location>
        <location evidence="1">Flagellum</location>
    </subcellularLocation>
</comment>
<keyword evidence="3" id="KW-0175">Coiled coil</keyword>
<proteinExistence type="inferred from homology"/>
<dbReference type="FunCoup" id="F6RLP1">
    <property type="interactions" value="6"/>
</dbReference>
<evidence type="ECO:0000313" key="10">
    <source>
        <dbReference type="Ensembl" id="ENSCINP00000023931.2"/>
    </source>
</evidence>
<evidence type="ECO:0000313" key="11">
    <source>
        <dbReference type="Proteomes" id="UP000008144"/>
    </source>
</evidence>
<dbReference type="InterPro" id="IPR043597">
    <property type="entry name" value="TPH_dom"/>
</dbReference>
<dbReference type="Pfam" id="PF13868">
    <property type="entry name" value="TPH"/>
    <property type="match status" value="1"/>
</dbReference>
<keyword evidence="5" id="KW-0966">Cell projection</keyword>
<evidence type="ECO:0000256" key="8">
    <source>
        <dbReference type="SAM" id="MobiDB-lite"/>
    </source>
</evidence>
<reference evidence="10" key="3">
    <citation type="submission" date="2025-09" db="UniProtKB">
        <authorList>
            <consortium name="Ensembl"/>
        </authorList>
    </citation>
    <scope>IDENTIFICATION</scope>
</reference>
<reference evidence="10" key="2">
    <citation type="submission" date="2025-08" db="UniProtKB">
        <authorList>
            <consortium name="Ensembl"/>
        </authorList>
    </citation>
    <scope>IDENTIFICATION</scope>
</reference>
<feature type="region of interest" description="Disordered" evidence="8">
    <location>
        <begin position="391"/>
        <end position="414"/>
    </location>
</feature>
<accession>F6RLP1</accession>
<evidence type="ECO:0000256" key="7">
    <source>
        <dbReference type="ARBA" id="ARBA00034142"/>
    </source>
</evidence>
<dbReference type="HOGENOM" id="CLU_026959_1_1_1"/>
<evidence type="ECO:0000256" key="1">
    <source>
        <dbReference type="ARBA" id="ARBA00004230"/>
    </source>
</evidence>
<dbReference type="InParanoid" id="F6RLP1"/>
<sequence length="546" mass="64721">VPMPGSRVTTVSSATSLGSKYSKRYRTKSKQSNVDESLFGSPSKTKVVSEPDQQKSMVAPRRSGLRSKTRKPETIQVITKDLIRNVVVPGNDPSGLTVILNPNKFGRIQQAARVRTKEEIQREYEMTKMEKDHAMEASQLRKEQMKQRELERKQNEKLSDLESEAKEKAEYLLEKANAQRLEQEDEVKHINELILNAKCHAIRDAQILEKKSVKTEMESEEKRLDTMMEIDRINAIKTQEEIEELRKHQRYAGAVQIMKQIEQNAQDRMLEQEKKDQESQQMLKYLEKLQVEDLKDLERKHQEQLVMQKEIDQINQEHQRQKELRAEQEKLAEQKVIEYMKQKAEREAEYEAEQERIRREKEKEVAKLRALQERARDHQAEQDALRAKRNQEQAEREWRKKEQTEAQKKIQADRVMKRARTEQIQSKEHFMAVQAQRERLEFERVLKEQQRLLEKDKVKEEDALKERLHHADEVRRQIRNKEQLKISERNAFFEEGIKMEEEARQRRARLDEVKKKKLDGLRKAGVPVKYCAEVERRINVPPGLVA</sequence>
<evidence type="ECO:0000259" key="9">
    <source>
        <dbReference type="Pfam" id="PF13868"/>
    </source>
</evidence>
<feature type="region of interest" description="Disordered" evidence="8">
    <location>
        <begin position="129"/>
        <end position="163"/>
    </location>
</feature>
<protein>
    <recommendedName>
        <fullName evidence="7">Cilia- and flagella-associated protein 45</fullName>
    </recommendedName>
</protein>
<feature type="compositionally biased region" description="Polar residues" evidence="8">
    <location>
        <begin position="7"/>
        <end position="18"/>
    </location>
</feature>
<dbReference type="PANTHER" id="PTHR15504">
    <property type="entry name" value="NASOPHARYNGEAL EPITHELIUM SPECIFIC PROTEIN 1"/>
    <property type="match status" value="1"/>
</dbReference>
<evidence type="ECO:0000256" key="6">
    <source>
        <dbReference type="ARBA" id="ARBA00034116"/>
    </source>
</evidence>
<dbReference type="Ensembl" id="ENSCINT00000024177.2">
    <property type="protein sequence ID" value="ENSCINP00000023931.2"/>
    <property type="gene ID" value="ENSCING00000012929.2"/>
</dbReference>
<name>F6RLP1_CIOIN</name>
<dbReference type="GO" id="GO:0031514">
    <property type="term" value="C:motile cilium"/>
    <property type="evidence" value="ECO:0007669"/>
    <property type="project" value="UniProtKB-SubCell"/>
</dbReference>
<organism evidence="10 11">
    <name type="scientific">Ciona intestinalis</name>
    <name type="common">Transparent sea squirt</name>
    <name type="synonym">Ascidia intestinalis</name>
    <dbReference type="NCBI Taxonomy" id="7719"/>
    <lineage>
        <taxon>Eukaryota</taxon>
        <taxon>Metazoa</taxon>
        <taxon>Chordata</taxon>
        <taxon>Tunicata</taxon>
        <taxon>Ascidiacea</taxon>
        <taxon>Phlebobranchia</taxon>
        <taxon>Cionidae</taxon>
        <taxon>Ciona</taxon>
    </lineage>
</organism>
<reference evidence="11" key="1">
    <citation type="journal article" date="2002" name="Science">
        <title>The draft genome of Ciona intestinalis: insights into chordate and vertebrate origins.</title>
        <authorList>
            <person name="Dehal P."/>
            <person name="Satou Y."/>
            <person name="Campbell R.K."/>
            <person name="Chapman J."/>
            <person name="Degnan B."/>
            <person name="De Tomaso A."/>
            <person name="Davidson B."/>
            <person name="Di Gregorio A."/>
            <person name="Gelpke M."/>
            <person name="Goodstein D.M."/>
            <person name="Harafuji N."/>
            <person name="Hastings K.E."/>
            <person name="Ho I."/>
            <person name="Hotta K."/>
            <person name="Huang W."/>
            <person name="Kawashima T."/>
            <person name="Lemaire P."/>
            <person name="Martinez D."/>
            <person name="Meinertzhagen I.A."/>
            <person name="Necula S."/>
            <person name="Nonaka M."/>
            <person name="Putnam N."/>
            <person name="Rash S."/>
            <person name="Saiga H."/>
            <person name="Satake M."/>
            <person name="Terry A."/>
            <person name="Yamada L."/>
            <person name="Wang H.G."/>
            <person name="Awazu S."/>
            <person name="Azumi K."/>
            <person name="Boore J."/>
            <person name="Branno M."/>
            <person name="Chin-Bow S."/>
            <person name="DeSantis R."/>
            <person name="Doyle S."/>
            <person name="Francino P."/>
            <person name="Keys D.N."/>
            <person name="Haga S."/>
            <person name="Hayashi H."/>
            <person name="Hino K."/>
            <person name="Imai K.S."/>
            <person name="Inaba K."/>
            <person name="Kano S."/>
            <person name="Kobayashi K."/>
            <person name="Kobayashi M."/>
            <person name="Lee B.I."/>
            <person name="Makabe K.W."/>
            <person name="Manohar C."/>
            <person name="Matassi G."/>
            <person name="Medina M."/>
            <person name="Mochizuki Y."/>
            <person name="Mount S."/>
            <person name="Morishita T."/>
            <person name="Miura S."/>
            <person name="Nakayama A."/>
            <person name="Nishizaka S."/>
            <person name="Nomoto H."/>
            <person name="Ohta F."/>
            <person name="Oishi K."/>
            <person name="Rigoutsos I."/>
            <person name="Sano M."/>
            <person name="Sasaki A."/>
            <person name="Sasakura Y."/>
            <person name="Shoguchi E."/>
            <person name="Shin-i T."/>
            <person name="Spagnuolo A."/>
            <person name="Stainier D."/>
            <person name="Suzuki M.M."/>
            <person name="Tassy O."/>
            <person name="Takatori N."/>
            <person name="Tokuoka M."/>
            <person name="Yagi K."/>
            <person name="Yoshizaki F."/>
            <person name="Wada S."/>
            <person name="Zhang C."/>
            <person name="Hyatt P.D."/>
            <person name="Larimer F."/>
            <person name="Detter C."/>
            <person name="Doggett N."/>
            <person name="Glavina T."/>
            <person name="Hawkins T."/>
            <person name="Richardson P."/>
            <person name="Lucas S."/>
            <person name="Kohara Y."/>
            <person name="Levine M."/>
            <person name="Satoh N."/>
            <person name="Rokhsar D.S."/>
        </authorList>
    </citation>
    <scope>NUCLEOTIDE SEQUENCE [LARGE SCALE GENOMIC DNA]</scope>
</reference>